<comment type="caution">
    <text evidence="1">The sequence shown here is derived from an EMBL/GenBank/DDBJ whole genome shotgun (WGS) entry which is preliminary data.</text>
</comment>
<organism evidence="1 2">
    <name type="scientific">Araneus ventricosus</name>
    <name type="common">Orbweaver spider</name>
    <name type="synonym">Epeira ventricosa</name>
    <dbReference type="NCBI Taxonomy" id="182803"/>
    <lineage>
        <taxon>Eukaryota</taxon>
        <taxon>Metazoa</taxon>
        <taxon>Ecdysozoa</taxon>
        <taxon>Arthropoda</taxon>
        <taxon>Chelicerata</taxon>
        <taxon>Arachnida</taxon>
        <taxon>Araneae</taxon>
        <taxon>Araneomorphae</taxon>
        <taxon>Entelegynae</taxon>
        <taxon>Araneoidea</taxon>
        <taxon>Araneidae</taxon>
        <taxon>Araneus</taxon>
    </lineage>
</organism>
<keyword evidence="2" id="KW-1185">Reference proteome</keyword>
<reference evidence="1 2" key="1">
    <citation type="journal article" date="2019" name="Sci. Rep.">
        <title>Orb-weaving spider Araneus ventricosus genome elucidates the spidroin gene catalogue.</title>
        <authorList>
            <person name="Kono N."/>
            <person name="Nakamura H."/>
            <person name="Ohtoshi R."/>
            <person name="Moran D.A.P."/>
            <person name="Shinohara A."/>
            <person name="Yoshida Y."/>
            <person name="Fujiwara M."/>
            <person name="Mori M."/>
            <person name="Tomita M."/>
            <person name="Arakawa K."/>
        </authorList>
    </citation>
    <scope>NUCLEOTIDE SEQUENCE [LARGE SCALE GENOMIC DNA]</scope>
</reference>
<dbReference type="EMBL" id="BGPR01004676">
    <property type="protein sequence ID" value="GBN02104.1"/>
    <property type="molecule type" value="Genomic_DNA"/>
</dbReference>
<dbReference type="Proteomes" id="UP000499080">
    <property type="component" value="Unassembled WGS sequence"/>
</dbReference>
<evidence type="ECO:0000313" key="2">
    <source>
        <dbReference type="Proteomes" id="UP000499080"/>
    </source>
</evidence>
<sequence>MIVEPLIKDLNILPSHGISVRDKTFVGSLSFISGDNLGSNMIGGFVESFSNKVNYYCRTCLCIKTEVQNISSDENISLRTPQNYEQHVTELLTDNRKDSLYRIKRSSPFNSNLFPVTRGLPPDISHDMLEGVAPYEVSLILTF</sequence>
<dbReference type="OrthoDB" id="6506336at2759"/>
<evidence type="ECO:0000313" key="1">
    <source>
        <dbReference type="EMBL" id="GBN02104.1"/>
    </source>
</evidence>
<dbReference type="AlphaFoldDB" id="A0A4Y2KHG3"/>
<gene>
    <name evidence="1" type="ORF">AVEN_9673_1</name>
</gene>
<name>A0A4Y2KHG3_ARAVE</name>
<proteinExistence type="predicted"/>
<protein>
    <submittedName>
        <fullName evidence="1">Uncharacterized protein</fullName>
    </submittedName>
</protein>
<accession>A0A4Y2KHG3</accession>